<evidence type="ECO:0000256" key="1">
    <source>
        <dbReference type="ARBA" id="ARBA00022801"/>
    </source>
</evidence>
<dbReference type="InterPro" id="IPR027417">
    <property type="entry name" value="P-loop_NTPase"/>
</dbReference>
<dbReference type="Gene3D" id="3.40.50.300">
    <property type="entry name" value="P-loop containing nucleotide triphosphate hydrolases"/>
    <property type="match status" value="1"/>
</dbReference>
<dbReference type="InterPro" id="IPR049730">
    <property type="entry name" value="SNF2/RAD54-like_C"/>
</dbReference>
<proteinExistence type="predicted"/>
<dbReference type="Gene3D" id="3.40.50.10810">
    <property type="entry name" value="Tandem AAA-ATPase domain"/>
    <property type="match status" value="1"/>
</dbReference>
<dbReference type="PANTHER" id="PTHR10799">
    <property type="entry name" value="SNF2/RAD54 HELICASE FAMILY"/>
    <property type="match status" value="1"/>
</dbReference>
<dbReference type="GO" id="GO:0016787">
    <property type="term" value="F:hydrolase activity"/>
    <property type="evidence" value="ECO:0007669"/>
    <property type="project" value="UniProtKB-KW"/>
</dbReference>
<dbReference type="InterPro" id="IPR001650">
    <property type="entry name" value="Helicase_C-like"/>
</dbReference>
<dbReference type="InterPro" id="IPR000330">
    <property type="entry name" value="SNF2_N"/>
</dbReference>
<dbReference type="InterPro" id="IPR038718">
    <property type="entry name" value="SNF2-like_sf"/>
</dbReference>
<accession>A0A510KB01</accession>
<dbReference type="RefSeq" id="WP_146963327.1">
    <property type="nucleotide sequence ID" value="NZ_AP019835.1"/>
</dbReference>
<dbReference type="GO" id="GO:0005524">
    <property type="term" value="F:ATP binding"/>
    <property type="evidence" value="ECO:0007669"/>
    <property type="project" value="InterPro"/>
</dbReference>
<keyword evidence="1" id="KW-0378">Hydrolase</keyword>
<dbReference type="Pfam" id="PF00176">
    <property type="entry name" value="SNF2-rel_dom"/>
    <property type="match status" value="1"/>
</dbReference>
<dbReference type="Pfam" id="PF00271">
    <property type="entry name" value="Helicase_C"/>
    <property type="match status" value="1"/>
</dbReference>
<name>A0A510KB01_9FUSO</name>
<evidence type="ECO:0000259" key="2">
    <source>
        <dbReference type="PROSITE" id="PS51192"/>
    </source>
</evidence>
<protein>
    <submittedName>
        <fullName evidence="4">SNF2-related protein</fullName>
    </submittedName>
</protein>
<evidence type="ECO:0000259" key="3">
    <source>
        <dbReference type="PROSITE" id="PS51194"/>
    </source>
</evidence>
<feature type="domain" description="Helicase C-terminal" evidence="3">
    <location>
        <begin position="649"/>
        <end position="806"/>
    </location>
</feature>
<evidence type="ECO:0000313" key="5">
    <source>
        <dbReference type="Proteomes" id="UP000321501"/>
    </source>
</evidence>
<dbReference type="PROSITE" id="PS51194">
    <property type="entry name" value="HELICASE_CTER"/>
    <property type="match status" value="1"/>
</dbReference>
<sequence>MSDLILCINFDESKKKNKIILETYEGIIPNLKSKKYSGQLRNININGKFSFNNLSKYELEEVRNILNDEKNIQFSKYQYIISKINFYNLKYMMEKKCLFYKEKKTGMYLVENILKSNVSKKNTIYIDECKITIEKTTLNIHIPKIINKENNSLIESKVYINIEEKNHRLELYFVYDDYPINFSENDVIVPNKQPRNFGFEQKIYDKVISAGWKYSKSKGFLYSGKDLENSIAFLHSEGIMIFTNRNKPISHIDTSAIKVSYDIDWFGIHGDIIVDNDNLDVSEMIDLRKKNKEWIEYNGKVLFIPKLLLSNSIKKDNDNNVIIEKQNLLNATELSYSLGKKSIDNIDKLISYDNISIEVDNQLKKTLRNYQKIGVKWLLSLKQNGYGACLADDMGLGKTLQIITFLSDKKTENDKTLIVVPKTLLINWQREFEKFNPNLNIVLYHGIKRNKADIKNNNIIITTYQTLLNDIETICKINFNNIILDEAQYIKNSRSKAYNAINSLKSEMKIALTGTPIENNLMEFWGLMKLLNPQIIGSYNSIFKNVNNQIDKMRVITSPFLLRRMKNDVLKDLPKKQEQVLFVKMEPEQQTLYNNMLKSIKHELERKSNRFEIKSNSIMLNGLLYLQEICCHPALLEQFEQIKGISSAKMELLFEVIEPLYEAGHKIVIFSRFTKMLKLIEKRLLREHKNTFYLDGQTKNRMNIIDEFEQNKIGIFLISLKAGGTGINLTSADIGIIYDPWWNPASEKQAEDRLYRIGQKNSVIIYRLITEGTIEEKVQELKEKKMDITMQLLEGHEVPTSITKEMMKKLLFD</sequence>
<dbReference type="PROSITE" id="PS51192">
    <property type="entry name" value="HELICASE_ATP_BIND_1"/>
    <property type="match status" value="1"/>
</dbReference>
<dbReference type="Proteomes" id="UP000321501">
    <property type="component" value="Chromosome"/>
</dbReference>
<evidence type="ECO:0000313" key="4">
    <source>
        <dbReference type="EMBL" id="BBM48838.1"/>
    </source>
</evidence>
<organism evidence="4 5">
    <name type="scientific">Leptotrichia wadei</name>
    <dbReference type="NCBI Taxonomy" id="157687"/>
    <lineage>
        <taxon>Bacteria</taxon>
        <taxon>Fusobacteriati</taxon>
        <taxon>Fusobacteriota</taxon>
        <taxon>Fusobacteriia</taxon>
        <taxon>Fusobacteriales</taxon>
        <taxon>Leptotrichiaceae</taxon>
        <taxon>Leptotrichia</taxon>
    </lineage>
</organism>
<dbReference type="InterPro" id="IPR014001">
    <property type="entry name" value="Helicase_ATP-bd"/>
</dbReference>
<dbReference type="EMBL" id="AP019835">
    <property type="protein sequence ID" value="BBM48838.1"/>
    <property type="molecule type" value="Genomic_DNA"/>
</dbReference>
<dbReference type="SMART" id="SM00487">
    <property type="entry name" value="DEXDc"/>
    <property type="match status" value="1"/>
</dbReference>
<gene>
    <name evidence="4" type="ORF">JMUB3934_0107</name>
</gene>
<dbReference type="AlphaFoldDB" id="A0A510KB01"/>
<reference evidence="4 5" key="1">
    <citation type="submission" date="2019-07" db="EMBL/GenBank/DDBJ databases">
        <title>Complete Genome Sequence of Leptotrichia wadei Strain JMUB3934.</title>
        <authorList>
            <person name="Watanabe S."/>
            <person name="Cui L."/>
        </authorList>
    </citation>
    <scope>NUCLEOTIDE SEQUENCE [LARGE SCALE GENOMIC DNA]</scope>
    <source>
        <strain evidence="4 5">JMUB3934</strain>
    </source>
</reference>
<dbReference type="SUPFAM" id="SSF52540">
    <property type="entry name" value="P-loop containing nucleoside triphosphate hydrolases"/>
    <property type="match status" value="2"/>
</dbReference>
<dbReference type="SMART" id="SM00490">
    <property type="entry name" value="HELICc"/>
    <property type="match status" value="1"/>
</dbReference>
<dbReference type="CDD" id="cd18793">
    <property type="entry name" value="SF2_C_SNF"/>
    <property type="match status" value="1"/>
</dbReference>
<feature type="domain" description="Helicase ATP-binding" evidence="2">
    <location>
        <begin position="379"/>
        <end position="534"/>
    </location>
</feature>